<keyword evidence="6" id="KW-1185">Reference proteome</keyword>
<feature type="domain" description="ABC transporter" evidence="4">
    <location>
        <begin position="2"/>
        <end position="232"/>
    </location>
</feature>
<reference evidence="5 6" key="1">
    <citation type="journal article" date="2001" name="Nucleic Acids Res.">
        <title>The complete genome sequence of the murine respiratory pathogen Mycoplasma pulmonis.</title>
        <authorList>
            <person name="Chambaud I."/>
            <person name="Heilig R."/>
            <person name="Ferris S."/>
            <person name="Barbe V."/>
            <person name="Samson D."/>
            <person name="Galisson F."/>
            <person name="Moszer I."/>
            <person name="Dybvig K."/>
            <person name="Wroblewski H."/>
            <person name="Viari A."/>
            <person name="Rocha E.P.C."/>
            <person name="Blanchard A."/>
        </authorList>
    </citation>
    <scope>NUCLEOTIDE SEQUENCE [LARGE SCALE GENOMIC DNA]</scope>
    <source>
        <strain evidence="5 6">UAB CTIP</strain>
    </source>
</reference>
<dbReference type="SUPFAM" id="SSF52540">
    <property type="entry name" value="P-loop containing nucleoside triphosphate hydrolases"/>
    <property type="match status" value="1"/>
</dbReference>
<dbReference type="InterPro" id="IPR015854">
    <property type="entry name" value="ABC_transpr_LolD-like"/>
</dbReference>
<dbReference type="EMBL" id="AL445563">
    <property type="protein sequence ID" value="CAC13239.1"/>
    <property type="molecule type" value="Genomic_DNA"/>
</dbReference>
<dbReference type="Proteomes" id="UP000000528">
    <property type="component" value="Chromosome"/>
</dbReference>
<name>Q98RE3_MYCPU</name>
<evidence type="ECO:0000313" key="6">
    <source>
        <dbReference type="Proteomes" id="UP000000528"/>
    </source>
</evidence>
<proteinExistence type="predicted"/>
<dbReference type="KEGG" id="mpu:MYPU_0660"/>
<evidence type="ECO:0000256" key="2">
    <source>
        <dbReference type="ARBA" id="ARBA00022840"/>
    </source>
</evidence>
<dbReference type="STRING" id="272635.gene:17576646"/>
<feature type="transmembrane region" description="Helical" evidence="3">
    <location>
        <begin position="258"/>
        <end position="276"/>
    </location>
</feature>
<dbReference type="InterPro" id="IPR003593">
    <property type="entry name" value="AAA+_ATPase"/>
</dbReference>
<keyword evidence="3" id="KW-0472">Membrane</keyword>
<dbReference type="PANTHER" id="PTHR24220">
    <property type="entry name" value="IMPORT ATP-BINDING PROTEIN"/>
    <property type="match status" value="1"/>
</dbReference>
<dbReference type="PIR" id="B90520">
    <property type="entry name" value="B90520"/>
</dbReference>
<gene>
    <name evidence="5" type="ordered locus">MYPU_0660</name>
</gene>
<sequence length="759" mass="87181">MIKIQNIKKKYKDKEIFSNLNLEIENNSLTFIVGKSGIGKTTLLNLIANYEKLDSGSILYLNEDKETNLQEKNIWVTIDFISQKFDLIEELSVENNILIPQQVLGKNIEKSEIKNLLEKFNFPKNIAKERVKNLSGGEKQRVAILRSAINNSEILLADEPTGNLDQKNGEKVLENLKLLSKSKIVIVVSHDLELAKKFADKIIHFTYEGENLIIKEEALKRNDNQEFISQIEIKKSTSFTNRFKPTLKLAFSDFRKNLFQFISLILLFFISLFAISKTVELLNVNIAINTKNIASLDSDRIDLSKNGLSNWERKLDFQNKLDPFLQKENNNISQILKVHESPFISINYNNTTLNLANYEEVKINEFYKQKFNNSDFLENGRFLENDREIILSEDLAEKLNIDDPIGKEVILNIGNEAVNLKIVAINKIKSFVSGQYKKQSGETQNIIYSYLSWNLLEEYALKKSKELTNYKIEEEKIKANLSSISKFFVIEKASFLIENEKLISGKTPEAIDEILISSSLKNKLKEAKDIKYLLSLVRGLKDSSNTEIELKYSGVFESDRDEIKIKKELDDLLKKPNYRSASVYLKDHRHVDEFENQLKNVLPNWLLSDFSKAFNSILPQNSLSFRLAIFAISAITVISFLIQLIFSSKLIINSKSRQIAILKSFKVSFKQILFYHWVNIALIGLISLIITLVLYVPISTIIDISLVPNFSISTNYSIVFGYMILIWFVALTISSLLYLSISYLSFKRSVTKTLKETLT</sequence>
<evidence type="ECO:0000256" key="3">
    <source>
        <dbReference type="SAM" id="Phobius"/>
    </source>
</evidence>
<dbReference type="Gene3D" id="3.40.50.300">
    <property type="entry name" value="P-loop containing nucleotide triphosphate hydrolases"/>
    <property type="match status" value="1"/>
</dbReference>
<feature type="transmembrane region" description="Helical" evidence="3">
    <location>
        <begin position="718"/>
        <end position="739"/>
    </location>
</feature>
<dbReference type="PROSITE" id="PS50893">
    <property type="entry name" value="ABC_TRANSPORTER_2"/>
    <property type="match status" value="1"/>
</dbReference>
<dbReference type="GO" id="GO:0016887">
    <property type="term" value="F:ATP hydrolysis activity"/>
    <property type="evidence" value="ECO:0007669"/>
    <property type="project" value="InterPro"/>
</dbReference>
<keyword evidence="1" id="KW-0547">Nucleotide-binding</keyword>
<dbReference type="Pfam" id="PF00005">
    <property type="entry name" value="ABC_tran"/>
    <property type="match status" value="1"/>
</dbReference>
<protein>
    <submittedName>
        <fullName evidence="5">ABC TRANSPORTER ATP-BINDING PROTEIN</fullName>
    </submittedName>
</protein>
<evidence type="ECO:0000259" key="4">
    <source>
        <dbReference type="PROSITE" id="PS50893"/>
    </source>
</evidence>
<keyword evidence="3" id="KW-0812">Transmembrane</keyword>
<dbReference type="eggNOG" id="COG1136">
    <property type="taxonomic scope" value="Bacteria"/>
</dbReference>
<dbReference type="BioCyc" id="MPUL272635:G1GT6-68-MONOMER"/>
<keyword evidence="2 5" id="KW-0067">ATP-binding</keyword>
<evidence type="ECO:0000313" key="5">
    <source>
        <dbReference type="EMBL" id="CAC13239.1"/>
    </source>
</evidence>
<dbReference type="HOGENOM" id="CLU_026850_1_0_14"/>
<dbReference type="GO" id="GO:0022857">
    <property type="term" value="F:transmembrane transporter activity"/>
    <property type="evidence" value="ECO:0007669"/>
    <property type="project" value="TreeGrafter"/>
</dbReference>
<dbReference type="InterPro" id="IPR017871">
    <property type="entry name" value="ABC_transporter-like_CS"/>
</dbReference>
<accession>Q98RE3</accession>
<dbReference type="AlphaFoldDB" id="Q98RE3"/>
<feature type="transmembrane region" description="Helical" evidence="3">
    <location>
        <begin position="673"/>
        <end position="698"/>
    </location>
</feature>
<dbReference type="SMART" id="SM00382">
    <property type="entry name" value="AAA"/>
    <property type="match status" value="1"/>
</dbReference>
<dbReference type="PROSITE" id="PS00211">
    <property type="entry name" value="ABC_TRANSPORTER_1"/>
    <property type="match status" value="1"/>
</dbReference>
<dbReference type="InterPro" id="IPR003439">
    <property type="entry name" value="ABC_transporter-like_ATP-bd"/>
</dbReference>
<keyword evidence="3" id="KW-1133">Transmembrane helix</keyword>
<dbReference type="GO" id="GO:0005886">
    <property type="term" value="C:plasma membrane"/>
    <property type="evidence" value="ECO:0007669"/>
    <property type="project" value="TreeGrafter"/>
</dbReference>
<dbReference type="RefSeq" id="WP_010924870.1">
    <property type="nucleotide sequence ID" value="NC_002771.1"/>
</dbReference>
<dbReference type="GO" id="GO:0005524">
    <property type="term" value="F:ATP binding"/>
    <property type="evidence" value="ECO:0007669"/>
    <property type="project" value="UniProtKB-KW"/>
</dbReference>
<evidence type="ECO:0000256" key="1">
    <source>
        <dbReference type="ARBA" id="ARBA00022741"/>
    </source>
</evidence>
<organism evidence="6">
    <name type="scientific">Mycoplasmopsis pulmonis (strain UAB CTIP)</name>
    <name type="common">Mycoplasma pulmonis</name>
    <dbReference type="NCBI Taxonomy" id="272635"/>
    <lineage>
        <taxon>Bacteria</taxon>
        <taxon>Bacillati</taxon>
        <taxon>Mycoplasmatota</taxon>
        <taxon>Mycoplasmoidales</taxon>
        <taxon>Metamycoplasmataceae</taxon>
        <taxon>Mycoplasmopsis</taxon>
    </lineage>
</organism>
<feature type="transmembrane region" description="Helical" evidence="3">
    <location>
        <begin position="627"/>
        <end position="652"/>
    </location>
</feature>
<dbReference type="InterPro" id="IPR027417">
    <property type="entry name" value="P-loop_NTPase"/>
</dbReference>